<name>A0AAN7BHP1_9PEZI</name>
<feature type="compositionally biased region" description="Basic and acidic residues" evidence="1">
    <location>
        <begin position="157"/>
        <end position="166"/>
    </location>
</feature>
<dbReference type="EMBL" id="MU865425">
    <property type="protein sequence ID" value="KAK4223468.1"/>
    <property type="molecule type" value="Genomic_DNA"/>
</dbReference>
<feature type="region of interest" description="Disordered" evidence="1">
    <location>
        <begin position="139"/>
        <end position="166"/>
    </location>
</feature>
<dbReference type="InterPro" id="IPR011009">
    <property type="entry name" value="Kinase-like_dom_sf"/>
</dbReference>
<protein>
    <submittedName>
        <fullName evidence="2">Uncharacterized protein</fullName>
    </submittedName>
</protein>
<keyword evidence="3" id="KW-1185">Reference proteome</keyword>
<dbReference type="AlphaFoldDB" id="A0AAN7BHP1"/>
<comment type="caution">
    <text evidence="2">The sequence shown here is derived from an EMBL/GenBank/DDBJ whole genome shotgun (WGS) entry which is preliminary data.</text>
</comment>
<dbReference type="SUPFAM" id="SSF56112">
    <property type="entry name" value="Protein kinase-like (PK-like)"/>
    <property type="match status" value="1"/>
</dbReference>
<evidence type="ECO:0000313" key="2">
    <source>
        <dbReference type="EMBL" id="KAK4223468.1"/>
    </source>
</evidence>
<reference evidence="2" key="2">
    <citation type="submission" date="2023-05" db="EMBL/GenBank/DDBJ databases">
        <authorList>
            <consortium name="Lawrence Berkeley National Laboratory"/>
            <person name="Steindorff A."/>
            <person name="Hensen N."/>
            <person name="Bonometti L."/>
            <person name="Westerberg I."/>
            <person name="Brannstrom I.O."/>
            <person name="Guillou S."/>
            <person name="Cros-Aarteil S."/>
            <person name="Calhoun S."/>
            <person name="Haridas S."/>
            <person name="Kuo A."/>
            <person name="Mondo S."/>
            <person name="Pangilinan J."/>
            <person name="Riley R."/>
            <person name="Labutti K."/>
            <person name="Andreopoulos B."/>
            <person name="Lipzen A."/>
            <person name="Chen C."/>
            <person name="Yanf M."/>
            <person name="Daum C."/>
            <person name="Ng V."/>
            <person name="Clum A."/>
            <person name="Ohm R."/>
            <person name="Martin F."/>
            <person name="Silar P."/>
            <person name="Natvig D."/>
            <person name="Lalanne C."/>
            <person name="Gautier V."/>
            <person name="Ament-Velasquez S.L."/>
            <person name="Kruys A."/>
            <person name="Hutchinson M.I."/>
            <person name="Powell A.J."/>
            <person name="Barry K."/>
            <person name="Miller A.N."/>
            <person name="Grigoriev I.V."/>
            <person name="Debuchy R."/>
            <person name="Gladieux P."/>
            <person name="Thoren M.H."/>
            <person name="Johannesson H."/>
        </authorList>
    </citation>
    <scope>NUCLEOTIDE SEQUENCE</scope>
    <source>
        <strain evidence="2">CBS 990.96</strain>
    </source>
</reference>
<sequence>MPEQFTEEWENIKQTPATAINTSKDTAGNYSWRSNLFQVALIMACVITGATPQHPPRPTRVNLKINCPGPRHGDEISGTTYGWYLVYGKPPWCHIDFELRRVLAHCMMNRPVDRPSMREVYDMCRNRVQAYQMQVDLRNPGDTSCNNLNPFPTDSVTRQDDDNQPD</sequence>
<reference evidence="2" key="1">
    <citation type="journal article" date="2023" name="Mol. Phylogenet. Evol.">
        <title>Genome-scale phylogeny and comparative genomics of the fungal order Sordariales.</title>
        <authorList>
            <person name="Hensen N."/>
            <person name="Bonometti L."/>
            <person name="Westerberg I."/>
            <person name="Brannstrom I.O."/>
            <person name="Guillou S."/>
            <person name="Cros-Aarteil S."/>
            <person name="Calhoun S."/>
            <person name="Haridas S."/>
            <person name="Kuo A."/>
            <person name="Mondo S."/>
            <person name="Pangilinan J."/>
            <person name="Riley R."/>
            <person name="LaButti K."/>
            <person name="Andreopoulos B."/>
            <person name="Lipzen A."/>
            <person name="Chen C."/>
            <person name="Yan M."/>
            <person name="Daum C."/>
            <person name="Ng V."/>
            <person name="Clum A."/>
            <person name="Steindorff A."/>
            <person name="Ohm R.A."/>
            <person name="Martin F."/>
            <person name="Silar P."/>
            <person name="Natvig D.O."/>
            <person name="Lalanne C."/>
            <person name="Gautier V."/>
            <person name="Ament-Velasquez S.L."/>
            <person name="Kruys A."/>
            <person name="Hutchinson M.I."/>
            <person name="Powell A.J."/>
            <person name="Barry K."/>
            <person name="Miller A.N."/>
            <person name="Grigoriev I.V."/>
            <person name="Debuchy R."/>
            <person name="Gladieux P."/>
            <person name="Hiltunen Thoren M."/>
            <person name="Johannesson H."/>
        </authorList>
    </citation>
    <scope>NUCLEOTIDE SEQUENCE</scope>
    <source>
        <strain evidence="2">CBS 990.96</strain>
    </source>
</reference>
<evidence type="ECO:0000256" key="1">
    <source>
        <dbReference type="SAM" id="MobiDB-lite"/>
    </source>
</evidence>
<evidence type="ECO:0000313" key="3">
    <source>
        <dbReference type="Proteomes" id="UP001301958"/>
    </source>
</evidence>
<gene>
    <name evidence="2" type="ORF">QBC38DRAFT_516766</name>
</gene>
<feature type="compositionally biased region" description="Polar residues" evidence="1">
    <location>
        <begin position="141"/>
        <end position="156"/>
    </location>
</feature>
<proteinExistence type="predicted"/>
<dbReference type="Gene3D" id="1.10.510.10">
    <property type="entry name" value="Transferase(Phosphotransferase) domain 1"/>
    <property type="match status" value="1"/>
</dbReference>
<organism evidence="2 3">
    <name type="scientific">Podospora fimiseda</name>
    <dbReference type="NCBI Taxonomy" id="252190"/>
    <lineage>
        <taxon>Eukaryota</taxon>
        <taxon>Fungi</taxon>
        <taxon>Dikarya</taxon>
        <taxon>Ascomycota</taxon>
        <taxon>Pezizomycotina</taxon>
        <taxon>Sordariomycetes</taxon>
        <taxon>Sordariomycetidae</taxon>
        <taxon>Sordariales</taxon>
        <taxon>Podosporaceae</taxon>
        <taxon>Podospora</taxon>
    </lineage>
</organism>
<dbReference type="Proteomes" id="UP001301958">
    <property type="component" value="Unassembled WGS sequence"/>
</dbReference>
<accession>A0AAN7BHP1</accession>